<dbReference type="AlphaFoldDB" id="A0A094YLI5"/>
<sequence>MTSGRASKSLIFLSCRLSVRSILAASAWMKSIVPRPCHVFSAADASSIATALLLDAAVHANHPFGSLSARSRASLRSAVRSRSAH</sequence>
<organism evidence="2 3">
    <name type="scientific">Acetobacter tropicalis</name>
    <dbReference type="NCBI Taxonomy" id="104102"/>
    <lineage>
        <taxon>Bacteria</taxon>
        <taxon>Pseudomonadati</taxon>
        <taxon>Pseudomonadota</taxon>
        <taxon>Alphaproteobacteria</taxon>
        <taxon>Acetobacterales</taxon>
        <taxon>Acetobacteraceae</taxon>
        <taxon>Acetobacter</taxon>
    </lineage>
</organism>
<evidence type="ECO:0008006" key="4">
    <source>
        <dbReference type="Google" id="ProtNLM"/>
    </source>
</evidence>
<reference evidence="2 3" key="1">
    <citation type="submission" date="2014-06" db="EMBL/GenBank/DDBJ databases">
        <title>Functional and comparative genomic analyses of the Drosophila gut microbiota identify candidate symbiosis factors.</title>
        <authorList>
            <person name="Newell P.D."/>
            <person name="Chaston J.M."/>
            <person name="Douglas A.E."/>
        </authorList>
    </citation>
    <scope>NUCLEOTIDE SEQUENCE [LARGE SCALE GENOMIC DNA]</scope>
    <source>
        <strain evidence="2 3">DmCS_006</strain>
    </source>
</reference>
<gene>
    <name evidence="2" type="ORF">AtDm6_2738</name>
</gene>
<proteinExistence type="predicted"/>
<dbReference type="Proteomes" id="UP000029448">
    <property type="component" value="Unassembled WGS sequence"/>
</dbReference>
<name>A0A094YLI5_9PROT</name>
<accession>A0A094YLI5</accession>
<dbReference type="EMBL" id="JOKM01000098">
    <property type="protein sequence ID" value="KGB21504.1"/>
    <property type="molecule type" value="Genomic_DNA"/>
</dbReference>
<keyword evidence="3" id="KW-1185">Reference proteome</keyword>
<protein>
    <recommendedName>
        <fullName evidence="4">Secreted protein</fullName>
    </recommendedName>
</protein>
<evidence type="ECO:0000313" key="3">
    <source>
        <dbReference type="Proteomes" id="UP000029448"/>
    </source>
</evidence>
<evidence type="ECO:0000313" key="2">
    <source>
        <dbReference type="EMBL" id="KGB21504.1"/>
    </source>
</evidence>
<feature type="chain" id="PRO_5001905800" description="Secreted protein" evidence="1">
    <location>
        <begin position="25"/>
        <end position="85"/>
    </location>
</feature>
<comment type="caution">
    <text evidence="2">The sequence shown here is derived from an EMBL/GenBank/DDBJ whole genome shotgun (WGS) entry which is preliminary data.</text>
</comment>
<keyword evidence="1" id="KW-0732">Signal</keyword>
<feature type="signal peptide" evidence="1">
    <location>
        <begin position="1"/>
        <end position="24"/>
    </location>
</feature>
<evidence type="ECO:0000256" key="1">
    <source>
        <dbReference type="SAM" id="SignalP"/>
    </source>
</evidence>
<dbReference type="PATRIC" id="fig|104102.7.peg.2703"/>